<dbReference type="Proteomes" id="UP000799302">
    <property type="component" value="Unassembled WGS sequence"/>
</dbReference>
<evidence type="ECO:0000313" key="2">
    <source>
        <dbReference type="Proteomes" id="UP000799302"/>
    </source>
</evidence>
<accession>A0A6A6UHZ3</accession>
<proteinExistence type="predicted"/>
<gene>
    <name evidence="1" type="ORF">BT63DRAFT_424429</name>
</gene>
<evidence type="ECO:0000313" key="1">
    <source>
        <dbReference type="EMBL" id="KAF2670494.1"/>
    </source>
</evidence>
<dbReference type="OrthoDB" id="27483at2759"/>
<keyword evidence="2" id="KW-1185">Reference proteome</keyword>
<reference evidence="1" key="1">
    <citation type="journal article" date="2020" name="Stud. Mycol.">
        <title>101 Dothideomycetes genomes: a test case for predicting lifestyles and emergence of pathogens.</title>
        <authorList>
            <person name="Haridas S."/>
            <person name="Albert R."/>
            <person name="Binder M."/>
            <person name="Bloem J."/>
            <person name="Labutti K."/>
            <person name="Salamov A."/>
            <person name="Andreopoulos B."/>
            <person name="Baker S."/>
            <person name="Barry K."/>
            <person name="Bills G."/>
            <person name="Bluhm B."/>
            <person name="Cannon C."/>
            <person name="Castanera R."/>
            <person name="Culley D."/>
            <person name="Daum C."/>
            <person name="Ezra D."/>
            <person name="Gonzalez J."/>
            <person name="Henrissat B."/>
            <person name="Kuo A."/>
            <person name="Liang C."/>
            <person name="Lipzen A."/>
            <person name="Lutzoni F."/>
            <person name="Magnuson J."/>
            <person name="Mondo S."/>
            <person name="Nolan M."/>
            <person name="Ohm R."/>
            <person name="Pangilinan J."/>
            <person name="Park H.-J."/>
            <person name="Ramirez L."/>
            <person name="Alfaro M."/>
            <person name="Sun H."/>
            <person name="Tritt A."/>
            <person name="Yoshinaga Y."/>
            <person name="Zwiers L.-H."/>
            <person name="Turgeon B."/>
            <person name="Goodwin S."/>
            <person name="Spatafora J."/>
            <person name="Crous P."/>
            <person name="Grigoriev I."/>
        </authorList>
    </citation>
    <scope>NUCLEOTIDE SEQUENCE</scope>
    <source>
        <strain evidence="1">CBS 115976</strain>
    </source>
</reference>
<dbReference type="AlphaFoldDB" id="A0A6A6UHZ3"/>
<protein>
    <submittedName>
        <fullName evidence="1">Uncharacterized protein</fullName>
    </submittedName>
</protein>
<sequence>MGLTPYDFRETNETPKYSPKGGNSYFEDFLTLVNALITIPGFGEEVNSLISACSFTVLSSSIIQGERLQRRIKFIRSLTRCLESEANHKTIPAALKVVVEVLEQIKTSYEQARPVSRKGWSMPTPTCGELSCSALGPCRALKRFLASPTEQIGRFSCNARDRSHLGSLLDKRLVRRQTDKSRVPHTLVVTKTTNHYDINIKAWRQKLDSLLQDLTPLRGPLLESLLGVRYTELVLMEGLKANSSTGEESATTHALMPISEATMNT</sequence>
<dbReference type="EMBL" id="MU004234">
    <property type="protein sequence ID" value="KAF2670494.1"/>
    <property type="molecule type" value="Genomic_DNA"/>
</dbReference>
<organism evidence="1 2">
    <name type="scientific">Microthyrium microscopicum</name>
    <dbReference type="NCBI Taxonomy" id="703497"/>
    <lineage>
        <taxon>Eukaryota</taxon>
        <taxon>Fungi</taxon>
        <taxon>Dikarya</taxon>
        <taxon>Ascomycota</taxon>
        <taxon>Pezizomycotina</taxon>
        <taxon>Dothideomycetes</taxon>
        <taxon>Dothideomycetes incertae sedis</taxon>
        <taxon>Microthyriales</taxon>
        <taxon>Microthyriaceae</taxon>
        <taxon>Microthyrium</taxon>
    </lineage>
</organism>
<name>A0A6A6UHZ3_9PEZI</name>